<gene>
    <name evidence="1" type="ORF">Rsw2DRAFT_1686</name>
</gene>
<protein>
    <recommendedName>
        <fullName evidence="3">DUF1697 domain-containing protein</fullName>
    </recommendedName>
</protein>
<comment type="caution">
    <text evidence="1">The sequence shown here is derived from an EMBL/GenBank/DDBJ whole genome shotgun (WGS) entry which is preliminary data.</text>
</comment>
<dbReference type="PANTHER" id="PTHR36439">
    <property type="entry name" value="BLL4334 PROTEIN"/>
    <property type="match status" value="1"/>
</dbReference>
<dbReference type="PIRSF" id="PIRSF008502">
    <property type="entry name" value="UCP008502"/>
    <property type="match status" value="1"/>
</dbReference>
<keyword evidence="2" id="KW-1185">Reference proteome</keyword>
<evidence type="ECO:0008006" key="3">
    <source>
        <dbReference type="Google" id="ProtNLM"/>
    </source>
</evidence>
<proteinExistence type="predicted"/>
<dbReference type="PANTHER" id="PTHR36439:SF1">
    <property type="entry name" value="DUF1697 DOMAIN-CONTAINING PROTEIN"/>
    <property type="match status" value="1"/>
</dbReference>
<dbReference type="Pfam" id="PF08002">
    <property type="entry name" value="DUF1697"/>
    <property type="match status" value="1"/>
</dbReference>
<reference evidence="1 2" key="1">
    <citation type="submission" date="2009-08" db="EMBL/GenBank/DDBJ databases">
        <title>The draft genome of Rhodobacter sp. SW2.</title>
        <authorList>
            <consortium name="US DOE Joint Genome Institute (JGI-PGF)"/>
            <person name="Lucas S."/>
            <person name="Copeland A."/>
            <person name="Lapidus A."/>
            <person name="Glavina del Rio T."/>
            <person name="Tice H."/>
            <person name="Bruce D."/>
            <person name="Goodwin L."/>
            <person name="Pitluck S."/>
            <person name="Larimer F."/>
            <person name="Land M.L."/>
            <person name="Hauser L."/>
            <person name="Emerson D."/>
        </authorList>
    </citation>
    <scope>NUCLEOTIDE SEQUENCE [LARGE SCALE GENOMIC DNA]</scope>
    <source>
        <strain evidence="1 2">SW2</strain>
    </source>
</reference>
<dbReference type="AlphaFoldDB" id="C8S0V8"/>
<dbReference type="STRING" id="371731.Rsw2DRAFT_1686"/>
<evidence type="ECO:0000313" key="2">
    <source>
        <dbReference type="Proteomes" id="UP000010121"/>
    </source>
</evidence>
<organism evidence="1 2">
    <name type="scientific">Rhodobacter ferrooxidans</name>
    <dbReference type="NCBI Taxonomy" id="371731"/>
    <lineage>
        <taxon>Bacteria</taxon>
        <taxon>Pseudomonadati</taxon>
        <taxon>Pseudomonadota</taxon>
        <taxon>Alphaproteobacteria</taxon>
        <taxon>Rhodobacterales</taxon>
        <taxon>Rhodobacter group</taxon>
        <taxon>Rhodobacter</taxon>
    </lineage>
</organism>
<dbReference type="eggNOG" id="COG3797">
    <property type="taxonomic scope" value="Bacteria"/>
</dbReference>
<sequence>MTVWVCLLRGVNVGGANRLPMPEFRALLADLGLPGAVSHIQSGNAVFRAAEAPEVLAARISHGLARRFGIATPVLLRSLAQIEAALAANPFPEAAPTALHFFFLGNGLSDDLQVSLQARAVDGETLVVANDLAWLHAPVGIGRSRLAEALGRLKLPVTARNLRTVQALAKIARTLP</sequence>
<dbReference type="RefSeq" id="WP_008029967.1">
    <property type="nucleotide sequence ID" value="NZ_ACYY01000009.1"/>
</dbReference>
<accession>C8S0V8</accession>
<dbReference type="Proteomes" id="UP000010121">
    <property type="component" value="Unassembled WGS sequence"/>
</dbReference>
<dbReference type="SUPFAM" id="SSF160379">
    <property type="entry name" value="SP0830-like"/>
    <property type="match status" value="1"/>
</dbReference>
<name>C8S0V8_9RHOB</name>
<evidence type="ECO:0000313" key="1">
    <source>
        <dbReference type="EMBL" id="EEW25399.1"/>
    </source>
</evidence>
<dbReference type="InterPro" id="IPR012545">
    <property type="entry name" value="DUF1697"/>
</dbReference>
<dbReference type="EMBL" id="ACYY01000009">
    <property type="protein sequence ID" value="EEW25399.1"/>
    <property type="molecule type" value="Genomic_DNA"/>
</dbReference>
<dbReference type="Gene3D" id="3.30.70.1280">
    <property type="entry name" value="SP0830-like domains"/>
    <property type="match status" value="1"/>
</dbReference>